<dbReference type="NCBIfam" id="TIGR00075">
    <property type="entry name" value="hypD"/>
    <property type="match status" value="1"/>
</dbReference>
<proteinExistence type="inferred from homology"/>
<dbReference type="InterPro" id="IPR042244">
    <property type="entry name" value="HypD_2_sf"/>
</dbReference>
<dbReference type="AlphaFoldDB" id="A0A2A9DNV6"/>
<dbReference type="OrthoDB" id="9770424at2"/>
<dbReference type="InterPro" id="IPR002780">
    <property type="entry name" value="Hyd_form_HypD"/>
</dbReference>
<gene>
    <name evidence="4" type="ORF">ATK06_1538</name>
</gene>
<organism evidence="4 5">
    <name type="scientific">Corynebacterium renale</name>
    <dbReference type="NCBI Taxonomy" id="1724"/>
    <lineage>
        <taxon>Bacteria</taxon>
        <taxon>Bacillati</taxon>
        <taxon>Actinomycetota</taxon>
        <taxon>Actinomycetes</taxon>
        <taxon>Mycobacteriales</taxon>
        <taxon>Corynebacteriaceae</taxon>
        <taxon>Corynebacterium</taxon>
    </lineage>
</organism>
<sequence>MKFVDEYRDPAAARALLKRITHDAEKLDHPIKIMEICGGHTHTIYRYGIENLLPDSIDLVHGPGCPVCVIPMGRVDDALWLAEQPNVILATFGDMMRVPGSNESLLQARARGCDIRFVYSPLDALKIAEDNPDKHVVYFAVGFETTAPSTAVTLFTAKKRALKNFSVFSNHVTIEPPLRAIADGGDTEVDAFIGPGHVATVVGTKAFNFLAEEFNLPVAVAGFEPLDILQSVAMLLEQFVSGAIERGEARVDNQYSRVVGEEGNPTSLALFDEVFTIRDTFEWRGLGWLDNSGFGISEAYADYDAERRFTLPSKRVADPVACECGSVLTGRIKPWECKVFGTACTPDTPIGTCMVSPEGACAAYYNFGRIDKAAAVALGN</sequence>
<name>A0A2A9DNV6_9CORY</name>
<dbReference type="Proteomes" id="UP000221653">
    <property type="component" value="Unassembled WGS sequence"/>
</dbReference>
<keyword evidence="3" id="KW-0408">Iron</keyword>
<dbReference type="GO" id="GO:0070025">
    <property type="term" value="F:carbon monoxide binding"/>
    <property type="evidence" value="ECO:0007669"/>
    <property type="project" value="TreeGrafter"/>
</dbReference>
<evidence type="ECO:0000313" key="4">
    <source>
        <dbReference type="EMBL" id="PFG28427.1"/>
    </source>
</evidence>
<comment type="similarity">
    <text evidence="1">Belongs to the HypD family.</text>
</comment>
<dbReference type="PANTHER" id="PTHR30149:SF0">
    <property type="entry name" value="HYDROGENASE MATURATION FACTOR HYPD"/>
    <property type="match status" value="1"/>
</dbReference>
<reference evidence="4 5" key="1">
    <citation type="submission" date="2017-10" db="EMBL/GenBank/DDBJ databases">
        <title>Sequencing the genomes of 1000 actinobacteria strains.</title>
        <authorList>
            <person name="Klenk H.-P."/>
        </authorList>
    </citation>
    <scope>NUCLEOTIDE SEQUENCE [LARGE SCALE GENOMIC DNA]</scope>
    <source>
        <strain evidence="4 5">DSM 20688</strain>
    </source>
</reference>
<evidence type="ECO:0000256" key="1">
    <source>
        <dbReference type="ARBA" id="ARBA00007888"/>
    </source>
</evidence>
<dbReference type="EMBL" id="PDJF01000001">
    <property type="protein sequence ID" value="PFG28427.1"/>
    <property type="molecule type" value="Genomic_DNA"/>
</dbReference>
<accession>A0A2A9DNV6</accession>
<keyword evidence="2" id="KW-0479">Metal-binding</keyword>
<evidence type="ECO:0000256" key="3">
    <source>
        <dbReference type="ARBA" id="ARBA00023004"/>
    </source>
</evidence>
<dbReference type="PANTHER" id="PTHR30149">
    <property type="entry name" value="HYDROGENASE PROTEIN ASSEMBLY PROTEIN HYPD"/>
    <property type="match status" value="1"/>
</dbReference>
<dbReference type="Pfam" id="PF01924">
    <property type="entry name" value="HypD"/>
    <property type="match status" value="1"/>
</dbReference>
<dbReference type="RefSeq" id="WP_098389125.1">
    <property type="nucleotide sequence ID" value="NZ_LS483404.1"/>
</dbReference>
<evidence type="ECO:0000313" key="5">
    <source>
        <dbReference type="Proteomes" id="UP000221653"/>
    </source>
</evidence>
<dbReference type="PIRSF" id="PIRSF005622">
    <property type="entry name" value="Hydrgn_mat_hypD"/>
    <property type="match status" value="1"/>
</dbReference>
<dbReference type="Gene3D" id="3.40.50.11750">
    <property type="entry name" value="HypD, alpha/beta domain 1"/>
    <property type="match status" value="2"/>
</dbReference>
<dbReference type="Gene3D" id="6.10.20.100">
    <property type="match status" value="1"/>
</dbReference>
<comment type="caution">
    <text evidence="4">The sequence shown here is derived from an EMBL/GenBank/DDBJ whole genome shotgun (WGS) entry which is preliminary data.</text>
</comment>
<dbReference type="GO" id="GO:0051539">
    <property type="term" value="F:4 iron, 4 sulfur cluster binding"/>
    <property type="evidence" value="ECO:0007669"/>
    <property type="project" value="TreeGrafter"/>
</dbReference>
<dbReference type="InterPro" id="IPR042243">
    <property type="entry name" value="HypD_1"/>
</dbReference>
<evidence type="ECO:0000256" key="2">
    <source>
        <dbReference type="ARBA" id="ARBA00022723"/>
    </source>
</evidence>
<protein>
    <submittedName>
        <fullName evidence="4">Hydrogenase maturation protein HypD</fullName>
    </submittedName>
</protein>
<dbReference type="STRING" id="1724.GCA_001044175_01163"/>
<dbReference type="GO" id="GO:0005506">
    <property type="term" value="F:iron ion binding"/>
    <property type="evidence" value="ECO:0007669"/>
    <property type="project" value="TreeGrafter"/>
</dbReference>
<dbReference type="GO" id="GO:0051604">
    <property type="term" value="P:protein maturation"/>
    <property type="evidence" value="ECO:0007669"/>
    <property type="project" value="TreeGrafter"/>
</dbReference>
<keyword evidence="5" id="KW-1185">Reference proteome</keyword>